<feature type="transmembrane region" description="Helical" evidence="1">
    <location>
        <begin position="288"/>
        <end position="307"/>
    </location>
</feature>
<organism evidence="2 3">
    <name type="scientific">Bursaphelenchus okinawaensis</name>
    <dbReference type="NCBI Taxonomy" id="465554"/>
    <lineage>
        <taxon>Eukaryota</taxon>
        <taxon>Metazoa</taxon>
        <taxon>Ecdysozoa</taxon>
        <taxon>Nematoda</taxon>
        <taxon>Chromadorea</taxon>
        <taxon>Rhabditida</taxon>
        <taxon>Tylenchina</taxon>
        <taxon>Tylenchomorpha</taxon>
        <taxon>Aphelenchoidea</taxon>
        <taxon>Aphelenchoididae</taxon>
        <taxon>Bursaphelenchus</taxon>
    </lineage>
</organism>
<dbReference type="Proteomes" id="UP000783686">
    <property type="component" value="Unassembled WGS sequence"/>
</dbReference>
<name>A0A811JSU0_9BILA</name>
<feature type="transmembrane region" description="Helical" evidence="1">
    <location>
        <begin position="158"/>
        <end position="177"/>
    </location>
</feature>
<evidence type="ECO:0000256" key="1">
    <source>
        <dbReference type="SAM" id="Phobius"/>
    </source>
</evidence>
<feature type="transmembrane region" description="Helical" evidence="1">
    <location>
        <begin position="90"/>
        <end position="116"/>
    </location>
</feature>
<reference evidence="2" key="1">
    <citation type="submission" date="2020-09" db="EMBL/GenBank/DDBJ databases">
        <authorList>
            <person name="Kikuchi T."/>
        </authorList>
    </citation>
    <scope>NUCLEOTIDE SEQUENCE</scope>
    <source>
        <strain evidence="2">SH1</strain>
    </source>
</reference>
<dbReference type="AlphaFoldDB" id="A0A811JSU0"/>
<feature type="transmembrane region" description="Helical" evidence="1">
    <location>
        <begin position="128"/>
        <end position="146"/>
    </location>
</feature>
<sequence>MQVLFMFYYVKVFLNVFHVNEYWFNIAQLLFLVWNAINDPLFGYIQDLSNGWMKSRAKIFTYFGPLMSLSFLILWFPWRKTSTSPPYIEGLHLIVALFLYDAFYSCVGVAWGALFTESTREHRRRVQGLKYSQLAILCSVNIIMITEKFSHSVDDFGTFQTICVVVAILTMICFFITGRLSSTTKEKDRETLLEEDEDEKKKMGFRSVLTLTGELLKAPDFQRIVFTNFVHTIRSVAHLNFASIATDLLIPQRILRKGSWQISIFFAVCTLLPQILVIANETLLVRLGVYRVMMLSFVFSILSSFMYTISWSSYVIMFFMLIDSVMVHSIAPLFNILLAEFIEDDTTRNARKSRMSSLIFSLNAFVMKPATSIAPMVVVYFLNRHGYESYQKDQIRSDELSICMLRIIFSIPAGLALLQCMIFKSYSLRNKHMLPALPV</sequence>
<keyword evidence="1" id="KW-1133">Transmembrane helix</keyword>
<evidence type="ECO:0008006" key="4">
    <source>
        <dbReference type="Google" id="ProtNLM"/>
    </source>
</evidence>
<feature type="transmembrane region" description="Helical" evidence="1">
    <location>
        <begin position="358"/>
        <end position="382"/>
    </location>
</feature>
<dbReference type="Pfam" id="PF13347">
    <property type="entry name" value="MFS_2"/>
    <property type="match status" value="1"/>
</dbReference>
<gene>
    <name evidence="2" type="ORF">BOKJ2_LOCUS993</name>
</gene>
<proteinExistence type="predicted"/>
<dbReference type="InterPro" id="IPR036259">
    <property type="entry name" value="MFS_trans_sf"/>
</dbReference>
<evidence type="ECO:0000313" key="3">
    <source>
        <dbReference type="Proteomes" id="UP000614601"/>
    </source>
</evidence>
<keyword evidence="1" id="KW-0472">Membrane</keyword>
<dbReference type="InterPro" id="IPR040035">
    <property type="entry name" value="TMEM180"/>
</dbReference>
<keyword evidence="1" id="KW-0812">Transmembrane</keyword>
<protein>
    <recommendedName>
        <fullName evidence="4">MFS domain-containing protein</fullName>
    </recommendedName>
</protein>
<dbReference type="Proteomes" id="UP000614601">
    <property type="component" value="Unassembled WGS sequence"/>
</dbReference>
<feature type="transmembrane region" description="Helical" evidence="1">
    <location>
        <begin position="403"/>
        <end position="426"/>
    </location>
</feature>
<dbReference type="PANTHER" id="PTHR28658">
    <property type="entry name" value="TRANSMEMBRANE PROTEIN 180"/>
    <property type="match status" value="1"/>
</dbReference>
<dbReference type="OrthoDB" id="189226at2759"/>
<comment type="caution">
    <text evidence="2">The sequence shown here is derived from an EMBL/GenBank/DDBJ whole genome shotgun (WGS) entry which is preliminary data.</text>
</comment>
<feature type="transmembrane region" description="Helical" evidence="1">
    <location>
        <begin position="314"/>
        <end position="338"/>
    </location>
</feature>
<keyword evidence="3" id="KW-1185">Reference proteome</keyword>
<dbReference type="EMBL" id="CAJFCW020000001">
    <property type="protein sequence ID" value="CAG9081258.1"/>
    <property type="molecule type" value="Genomic_DNA"/>
</dbReference>
<dbReference type="PANTHER" id="PTHR28658:SF1">
    <property type="entry name" value="MAJOR FACILITATOR SUPERFAMILY DOMAIN CONTAINING 13B"/>
    <property type="match status" value="1"/>
</dbReference>
<dbReference type="SUPFAM" id="SSF103473">
    <property type="entry name" value="MFS general substrate transporter"/>
    <property type="match status" value="2"/>
</dbReference>
<feature type="transmembrane region" description="Helical" evidence="1">
    <location>
        <begin position="59"/>
        <end position="78"/>
    </location>
</feature>
<evidence type="ECO:0000313" key="2">
    <source>
        <dbReference type="EMBL" id="CAD5206309.1"/>
    </source>
</evidence>
<dbReference type="EMBL" id="CAJFDH010000001">
    <property type="protein sequence ID" value="CAD5206309.1"/>
    <property type="molecule type" value="Genomic_DNA"/>
</dbReference>
<accession>A0A811JSU0</accession>